<keyword evidence="1" id="KW-0805">Transcription regulation</keyword>
<gene>
    <name evidence="5" type="ORF">B9T62_08880</name>
</gene>
<dbReference type="OrthoDB" id="192171at2"/>
<dbReference type="RefSeq" id="WP_087914902.1">
    <property type="nucleotide sequence ID" value="NZ_CP021780.1"/>
</dbReference>
<organism evidence="5 6">
    <name type="scientific">Paenibacillus donghaensis</name>
    <dbReference type="NCBI Taxonomy" id="414771"/>
    <lineage>
        <taxon>Bacteria</taxon>
        <taxon>Bacillati</taxon>
        <taxon>Bacillota</taxon>
        <taxon>Bacilli</taxon>
        <taxon>Bacillales</taxon>
        <taxon>Paenibacillaceae</taxon>
        <taxon>Paenibacillus</taxon>
    </lineage>
</organism>
<dbReference type="GO" id="GO:0043565">
    <property type="term" value="F:sequence-specific DNA binding"/>
    <property type="evidence" value="ECO:0007669"/>
    <property type="project" value="InterPro"/>
</dbReference>
<keyword evidence="2" id="KW-0238">DNA-binding</keyword>
<dbReference type="PROSITE" id="PS00041">
    <property type="entry name" value="HTH_ARAC_FAMILY_1"/>
    <property type="match status" value="1"/>
</dbReference>
<keyword evidence="3" id="KW-0804">Transcription</keyword>
<dbReference type="Pfam" id="PF12833">
    <property type="entry name" value="HTH_18"/>
    <property type="match status" value="1"/>
</dbReference>
<evidence type="ECO:0000313" key="5">
    <source>
        <dbReference type="EMBL" id="ASA20886.1"/>
    </source>
</evidence>
<name>A0A2Z2K4P3_9BACL</name>
<dbReference type="InterPro" id="IPR018062">
    <property type="entry name" value="HTH_AraC-typ_CS"/>
</dbReference>
<dbReference type="SUPFAM" id="SSF51215">
    <property type="entry name" value="Regulatory protein AraC"/>
    <property type="match status" value="1"/>
</dbReference>
<evidence type="ECO:0000259" key="4">
    <source>
        <dbReference type="PROSITE" id="PS01124"/>
    </source>
</evidence>
<evidence type="ECO:0000256" key="2">
    <source>
        <dbReference type="ARBA" id="ARBA00023125"/>
    </source>
</evidence>
<dbReference type="AlphaFoldDB" id="A0A2Z2K4P3"/>
<dbReference type="SMART" id="SM00342">
    <property type="entry name" value="HTH_ARAC"/>
    <property type="match status" value="1"/>
</dbReference>
<evidence type="ECO:0000256" key="1">
    <source>
        <dbReference type="ARBA" id="ARBA00023015"/>
    </source>
</evidence>
<dbReference type="KEGG" id="pdh:B9T62_08880"/>
<dbReference type="InterPro" id="IPR020449">
    <property type="entry name" value="Tscrpt_reg_AraC-type_HTH"/>
</dbReference>
<reference evidence="5 6" key="1">
    <citation type="submission" date="2017-06" db="EMBL/GenBank/DDBJ databases">
        <title>Complete genome sequence of Paenibacillus donghaensis KCTC 13049T isolated from East Sea sediment, South Korea.</title>
        <authorList>
            <person name="Jung B.K."/>
            <person name="Hong S.-J."/>
            <person name="Shin J.-H."/>
        </authorList>
    </citation>
    <scope>NUCLEOTIDE SEQUENCE [LARGE SCALE GENOMIC DNA]</scope>
    <source>
        <strain evidence="5 6">KCTC 13049</strain>
    </source>
</reference>
<feature type="domain" description="HTH araC/xylS-type" evidence="4">
    <location>
        <begin position="190"/>
        <end position="288"/>
    </location>
</feature>
<dbReference type="InterPro" id="IPR018060">
    <property type="entry name" value="HTH_AraC"/>
</dbReference>
<dbReference type="PRINTS" id="PR00032">
    <property type="entry name" value="HTHARAC"/>
</dbReference>
<evidence type="ECO:0000256" key="3">
    <source>
        <dbReference type="ARBA" id="ARBA00023163"/>
    </source>
</evidence>
<sequence>MATGNTSYIHLAAPPFPYFLEGARTVYQAGEQHPNRSHMGMFDLLLVEQGCLFIGEEDKQWEVSSGQMLLLLPDRYHYAVKPCEETTSFVWIHFHTAGEWACSEGETVYIDREAHLRQFLTAPYTIRVPQFAPLPDPLERSVLADQLLQLSSGPRSSTVWQQQRIFEELLRMMELAQREAWGSPALEIAGQTETYLRNHYAEPITNRSLAEALHFHYNYLGRCMKQVYGLTPLEYLTDYRLEQAKLLLLKTETPIAAIAEQTGFESTAYFSRRFTRKTGISPLRYRKRYSR</sequence>
<dbReference type="PROSITE" id="PS01124">
    <property type="entry name" value="HTH_ARAC_FAMILY_2"/>
    <property type="match status" value="1"/>
</dbReference>
<dbReference type="InterPro" id="IPR037923">
    <property type="entry name" value="HTH-like"/>
</dbReference>
<dbReference type="InterPro" id="IPR009057">
    <property type="entry name" value="Homeodomain-like_sf"/>
</dbReference>
<dbReference type="Proteomes" id="UP000249890">
    <property type="component" value="Chromosome"/>
</dbReference>
<dbReference type="SUPFAM" id="SSF46689">
    <property type="entry name" value="Homeodomain-like"/>
    <property type="match status" value="2"/>
</dbReference>
<dbReference type="PANTHER" id="PTHR43280:SF30">
    <property type="entry name" value="MMSAB OPERON REGULATORY PROTEIN"/>
    <property type="match status" value="1"/>
</dbReference>
<dbReference type="Gene3D" id="1.10.10.60">
    <property type="entry name" value="Homeodomain-like"/>
    <property type="match status" value="2"/>
</dbReference>
<proteinExistence type="predicted"/>
<dbReference type="EMBL" id="CP021780">
    <property type="protein sequence ID" value="ASA20886.1"/>
    <property type="molecule type" value="Genomic_DNA"/>
</dbReference>
<accession>A0A2Z2K4P3</accession>
<evidence type="ECO:0000313" key="6">
    <source>
        <dbReference type="Proteomes" id="UP000249890"/>
    </source>
</evidence>
<keyword evidence="6" id="KW-1185">Reference proteome</keyword>
<protein>
    <submittedName>
        <fullName evidence="5">AraC family transcriptional regulator</fullName>
    </submittedName>
</protein>
<dbReference type="PANTHER" id="PTHR43280">
    <property type="entry name" value="ARAC-FAMILY TRANSCRIPTIONAL REGULATOR"/>
    <property type="match status" value="1"/>
</dbReference>
<dbReference type="GO" id="GO:0003700">
    <property type="term" value="F:DNA-binding transcription factor activity"/>
    <property type="evidence" value="ECO:0007669"/>
    <property type="project" value="InterPro"/>
</dbReference>